<evidence type="ECO:0000313" key="3">
    <source>
        <dbReference type="Proteomes" id="UP001595379"/>
    </source>
</evidence>
<dbReference type="EMBL" id="JBHRSV010000031">
    <property type="protein sequence ID" value="MFC2927457.1"/>
    <property type="molecule type" value="Genomic_DNA"/>
</dbReference>
<evidence type="ECO:0000259" key="1">
    <source>
        <dbReference type="Pfam" id="PF16242"/>
    </source>
</evidence>
<protein>
    <submittedName>
        <fullName evidence="2">Pyridoxamine 5'-phosphate oxidase family protein</fullName>
    </submittedName>
</protein>
<comment type="caution">
    <text evidence="2">The sequence shown here is derived from an EMBL/GenBank/DDBJ whole genome shotgun (WGS) entry which is preliminary data.</text>
</comment>
<reference evidence="3" key="1">
    <citation type="journal article" date="2019" name="Int. J. Syst. Evol. Microbiol.">
        <title>The Global Catalogue of Microorganisms (GCM) 10K type strain sequencing project: providing services to taxonomists for standard genome sequencing and annotation.</title>
        <authorList>
            <consortium name="The Broad Institute Genomics Platform"/>
            <consortium name="The Broad Institute Genome Sequencing Center for Infectious Disease"/>
            <person name="Wu L."/>
            <person name="Ma J."/>
        </authorList>
    </citation>
    <scope>NUCLEOTIDE SEQUENCE [LARGE SCALE GENOMIC DNA]</scope>
    <source>
        <strain evidence="3">KCTC 52487</strain>
    </source>
</reference>
<keyword evidence="3" id="KW-1185">Reference proteome</keyword>
<dbReference type="PANTHER" id="PTHR34818">
    <property type="entry name" value="PROTEIN BLI-3"/>
    <property type="match status" value="1"/>
</dbReference>
<organism evidence="2 3">
    <name type="scientific">Hyphobacterium vulgare</name>
    <dbReference type="NCBI Taxonomy" id="1736751"/>
    <lineage>
        <taxon>Bacteria</taxon>
        <taxon>Pseudomonadati</taxon>
        <taxon>Pseudomonadota</taxon>
        <taxon>Alphaproteobacteria</taxon>
        <taxon>Maricaulales</taxon>
        <taxon>Maricaulaceae</taxon>
        <taxon>Hyphobacterium</taxon>
    </lineage>
</organism>
<dbReference type="RefSeq" id="WP_380214934.1">
    <property type="nucleotide sequence ID" value="NZ_JBHRSV010000031.1"/>
</dbReference>
<accession>A0ABV7A1D2</accession>
<evidence type="ECO:0000313" key="2">
    <source>
        <dbReference type="EMBL" id="MFC2927457.1"/>
    </source>
</evidence>
<gene>
    <name evidence="2" type="ORF">ACFOOR_15220</name>
</gene>
<sequence length="163" mass="18525">DMTDRCDIIAKFWNELDDSPFVMLGIPAQGAHSVPMTAQFDDDYPNQLFFFTAKDNRLAENLGQGGVEAMAQFASKGHDFFACLRGRLTPIKDHDIRDKFWSKAVDAWFEGGKTDPHLDVLKFDLIDAEMWLADMDVEGLFKMIFGGDINRDDAREKHIETAM</sequence>
<dbReference type="Proteomes" id="UP001595379">
    <property type="component" value="Unassembled WGS sequence"/>
</dbReference>
<name>A0ABV7A1D2_9PROT</name>
<dbReference type="InterPro" id="IPR038725">
    <property type="entry name" value="YdaG_split_barrel_FMN-bd"/>
</dbReference>
<dbReference type="Pfam" id="PF16242">
    <property type="entry name" value="Pyrid_ox_like"/>
    <property type="match status" value="1"/>
</dbReference>
<dbReference type="InterPro" id="IPR052917">
    <property type="entry name" value="Stress-Dev_Protein"/>
</dbReference>
<dbReference type="Gene3D" id="2.30.110.10">
    <property type="entry name" value="Electron Transport, Fmn-binding Protein, Chain A"/>
    <property type="match status" value="1"/>
</dbReference>
<feature type="domain" description="General stress protein FMN-binding split barrel" evidence="1">
    <location>
        <begin position="9"/>
        <end position="136"/>
    </location>
</feature>
<proteinExistence type="predicted"/>
<feature type="non-terminal residue" evidence="2">
    <location>
        <position position="1"/>
    </location>
</feature>
<dbReference type="InterPro" id="IPR012349">
    <property type="entry name" value="Split_barrel_FMN-bd"/>
</dbReference>
<dbReference type="SUPFAM" id="SSF50475">
    <property type="entry name" value="FMN-binding split barrel"/>
    <property type="match status" value="1"/>
</dbReference>
<dbReference type="PANTHER" id="PTHR34818:SF1">
    <property type="entry name" value="PROTEIN BLI-3"/>
    <property type="match status" value="1"/>
</dbReference>